<evidence type="ECO:0000259" key="1">
    <source>
        <dbReference type="Pfam" id="PF13612"/>
    </source>
</evidence>
<protein>
    <recommendedName>
        <fullName evidence="1">Transposase DDE domain-containing protein</fullName>
    </recommendedName>
</protein>
<proteinExistence type="predicted"/>
<feature type="domain" description="Transposase DDE" evidence="1">
    <location>
        <begin position="24"/>
        <end position="138"/>
    </location>
</feature>
<dbReference type="InterPro" id="IPR025668">
    <property type="entry name" value="Tnp_DDE_dom"/>
</dbReference>
<organism evidence="2">
    <name type="scientific">termite gut metagenome</name>
    <dbReference type="NCBI Taxonomy" id="433724"/>
    <lineage>
        <taxon>unclassified sequences</taxon>
        <taxon>metagenomes</taxon>
        <taxon>organismal metagenomes</taxon>
    </lineage>
</organism>
<dbReference type="Pfam" id="PF13612">
    <property type="entry name" value="DDE_Tnp_1_3"/>
    <property type="match status" value="1"/>
</dbReference>
<accession>A0A5J4RGD9</accession>
<dbReference type="EMBL" id="SNRY01001207">
    <property type="protein sequence ID" value="KAA6332699.1"/>
    <property type="molecule type" value="Genomic_DNA"/>
</dbReference>
<dbReference type="AlphaFoldDB" id="A0A5J4RGD9"/>
<comment type="caution">
    <text evidence="2">The sequence shown here is derived from an EMBL/GenBank/DDBJ whole genome shotgun (WGS) entry which is preliminary data.</text>
</comment>
<name>A0A5J4RGD9_9ZZZZ</name>
<reference evidence="2" key="1">
    <citation type="submission" date="2019-03" db="EMBL/GenBank/DDBJ databases">
        <title>Single cell metagenomics reveals metabolic interactions within the superorganism composed of flagellate Streblomastix strix and complex community of Bacteroidetes bacteria on its surface.</title>
        <authorList>
            <person name="Treitli S.C."/>
            <person name="Kolisko M."/>
            <person name="Husnik F."/>
            <person name="Keeling P."/>
            <person name="Hampl V."/>
        </authorList>
    </citation>
    <scope>NUCLEOTIDE SEQUENCE</scope>
    <source>
        <strain evidence="2">STM</strain>
    </source>
</reference>
<evidence type="ECO:0000313" key="2">
    <source>
        <dbReference type="EMBL" id="KAA6332699.1"/>
    </source>
</evidence>
<gene>
    <name evidence="2" type="ORF">EZS27_018823</name>
</gene>
<sequence length="178" mass="20361">MGELLNDLLFQVRHVIKELTVSDTYIIDSFPVALCHSIRIPRICMVQGEQYRGYCASKRSWFYGYKVHVPVTGEGIPVEYTFTPGSSHDMERLRQMPLSLPEGSTLYSDAAYTDYTTEEMLADDEIRLLAARKANSKHPHEPWGNISYLSAENQLKSLSVILPNICLKRFMPLRKKGF</sequence>